<evidence type="ECO:0000313" key="2">
    <source>
        <dbReference type="Proteomes" id="UP001291309"/>
    </source>
</evidence>
<organism evidence="1 2">
    <name type="scientific">Hyalangium rubrum</name>
    <dbReference type="NCBI Taxonomy" id="3103134"/>
    <lineage>
        <taxon>Bacteria</taxon>
        <taxon>Pseudomonadati</taxon>
        <taxon>Myxococcota</taxon>
        <taxon>Myxococcia</taxon>
        <taxon>Myxococcales</taxon>
        <taxon>Cystobacterineae</taxon>
        <taxon>Archangiaceae</taxon>
        <taxon>Hyalangium</taxon>
    </lineage>
</organism>
<protein>
    <recommendedName>
        <fullName evidence="3">Band 7 domain-containing protein</fullName>
    </recommendedName>
</protein>
<comment type="caution">
    <text evidence="1">The sequence shown here is derived from an EMBL/GenBank/DDBJ whole genome shotgun (WGS) entry which is preliminary data.</text>
</comment>
<keyword evidence="2" id="KW-1185">Reference proteome</keyword>
<name>A0ABU5HJR2_9BACT</name>
<evidence type="ECO:0008006" key="3">
    <source>
        <dbReference type="Google" id="ProtNLM"/>
    </source>
</evidence>
<dbReference type="Proteomes" id="UP001291309">
    <property type="component" value="Unassembled WGS sequence"/>
</dbReference>
<evidence type="ECO:0000313" key="1">
    <source>
        <dbReference type="EMBL" id="MDY7233083.1"/>
    </source>
</evidence>
<sequence length="338" mass="37636">MDYRKFLGKEEERVLPYFGGAFLYAADRRLRLATEPEAPGWYRFRVKGREATALGPSEPEGLEALPTVRGHLVGERLVREGSIAERLHFLPEEEPPRLTPARARRWHSGELVFEMLDFESEAEEAARRALEEDASLAQVKGVPATLRSAFAYAVLEAASRRLGIPAAPRELRPHLGNVAEQGRVEAERALRALAAERILAAREMEELNRRRQVAALAQHAALAQEVAVQARVQARRQERGGRHRRGEEDAMARAELALEAAGARMRSVRVLGNGNLEVIFTFMDERFISVVNRDTLQVVDSGICLGHPPSDNLVTLESLPSVIKEAIDTDSLVILRHA</sequence>
<accession>A0ABU5HJR2</accession>
<dbReference type="EMBL" id="JAXIVS010000027">
    <property type="protein sequence ID" value="MDY7233083.1"/>
    <property type="molecule type" value="Genomic_DNA"/>
</dbReference>
<dbReference type="RefSeq" id="WP_321551795.1">
    <property type="nucleotide sequence ID" value="NZ_JAXIVS010000027.1"/>
</dbReference>
<proteinExistence type="predicted"/>
<gene>
    <name evidence="1" type="ORF">SYV04_42240</name>
</gene>
<reference evidence="1 2" key="1">
    <citation type="submission" date="2023-12" db="EMBL/GenBank/DDBJ databases">
        <title>the genome sequence of Hyalangium sp. s54d21.</title>
        <authorList>
            <person name="Zhang X."/>
        </authorList>
    </citation>
    <scope>NUCLEOTIDE SEQUENCE [LARGE SCALE GENOMIC DNA]</scope>
    <source>
        <strain evidence="2">s54d21</strain>
    </source>
</reference>